<name>A0A9X9M1Q6_GULGU</name>
<dbReference type="Proteomes" id="UP000269945">
    <property type="component" value="Unassembled WGS sequence"/>
</dbReference>
<organism evidence="2 3">
    <name type="scientific">Gulo gulo</name>
    <name type="common">Wolverine</name>
    <name type="synonym">Gluton</name>
    <dbReference type="NCBI Taxonomy" id="48420"/>
    <lineage>
        <taxon>Eukaryota</taxon>
        <taxon>Metazoa</taxon>
        <taxon>Chordata</taxon>
        <taxon>Craniata</taxon>
        <taxon>Vertebrata</taxon>
        <taxon>Euteleostomi</taxon>
        <taxon>Mammalia</taxon>
        <taxon>Eutheria</taxon>
        <taxon>Laurasiatheria</taxon>
        <taxon>Carnivora</taxon>
        <taxon>Caniformia</taxon>
        <taxon>Musteloidea</taxon>
        <taxon>Mustelidae</taxon>
        <taxon>Guloninae</taxon>
        <taxon>Gulo</taxon>
    </lineage>
</organism>
<comment type="caution">
    <text evidence="2">The sequence shown here is derived from an EMBL/GenBank/DDBJ whole genome shotgun (WGS) entry which is preliminary data.</text>
</comment>
<reference evidence="2 3" key="1">
    <citation type="submission" date="2018-10" db="EMBL/GenBank/DDBJ databases">
        <authorList>
            <person name="Ekblom R."/>
            <person name="Jareborg N."/>
        </authorList>
    </citation>
    <scope>NUCLEOTIDE SEQUENCE [LARGE SCALE GENOMIC DNA]</scope>
    <source>
        <tissue evidence="2">Muscle</tissue>
    </source>
</reference>
<protein>
    <submittedName>
        <fullName evidence="2">Uncharacterized protein</fullName>
    </submittedName>
</protein>
<evidence type="ECO:0000256" key="1">
    <source>
        <dbReference type="SAM" id="MobiDB-lite"/>
    </source>
</evidence>
<accession>A0A9X9M1Q6</accession>
<gene>
    <name evidence="2" type="ORF">BN2614_LOCUS1</name>
</gene>
<evidence type="ECO:0000313" key="2">
    <source>
        <dbReference type="EMBL" id="VCX20101.1"/>
    </source>
</evidence>
<dbReference type="AlphaFoldDB" id="A0A9X9M1Q6"/>
<feature type="region of interest" description="Disordered" evidence="1">
    <location>
        <begin position="30"/>
        <end position="55"/>
    </location>
</feature>
<dbReference type="EMBL" id="CYRY02036989">
    <property type="protein sequence ID" value="VCX20101.1"/>
    <property type="molecule type" value="Genomic_DNA"/>
</dbReference>
<feature type="non-terminal residue" evidence="2">
    <location>
        <position position="55"/>
    </location>
</feature>
<sequence length="55" mass="5947">MNQCSTTGLLTVSSVHEICWAETEGASCHRPQLRPENAHPACSPRTPLSGRPLFA</sequence>
<evidence type="ECO:0000313" key="3">
    <source>
        <dbReference type="Proteomes" id="UP000269945"/>
    </source>
</evidence>
<keyword evidence="3" id="KW-1185">Reference proteome</keyword>
<proteinExistence type="predicted"/>